<dbReference type="GO" id="GO:0015937">
    <property type="term" value="P:coenzyme A biosynthetic process"/>
    <property type="evidence" value="ECO:0007669"/>
    <property type="project" value="UniProtKB-UniRule"/>
</dbReference>
<evidence type="ECO:0000313" key="10">
    <source>
        <dbReference type="Proteomes" id="UP000000641"/>
    </source>
</evidence>
<dbReference type="InterPro" id="IPR004821">
    <property type="entry name" value="Cyt_trans-like"/>
</dbReference>
<evidence type="ECO:0000256" key="5">
    <source>
        <dbReference type="ARBA" id="ARBA00022840"/>
    </source>
</evidence>
<keyword evidence="4 7" id="KW-0547">Nucleotide-binding</keyword>
<comment type="pathway">
    <text evidence="7">Cofactor biosynthesis; coenzyme A biosynthesis.</text>
</comment>
<evidence type="ECO:0000259" key="8">
    <source>
        <dbReference type="Pfam" id="PF01467"/>
    </source>
</evidence>
<dbReference type="GO" id="GO:0004595">
    <property type="term" value="F:pantetheine-phosphate adenylyltransferase activity"/>
    <property type="evidence" value="ECO:0007669"/>
    <property type="project" value="UniProtKB-UniRule"/>
</dbReference>
<dbReference type="OrthoDB" id="53228at2157"/>
<dbReference type="AlphaFoldDB" id="A1RX89"/>
<dbReference type="HAMAP" id="MF_00647">
    <property type="entry name" value="PPAT_arch"/>
    <property type="match status" value="1"/>
</dbReference>
<comment type="function">
    <text evidence="7">Reversibly transfers an adenylyl group from ATP to 4'-phosphopantetheine, yielding dephospho-CoA (dPCoA) and pyrophosphate.</text>
</comment>
<sequence length="168" mass="18718">MTEILSADGTQKECLCTRGVVGGTFSLLHRGHRRLLRFALLCSQELLVGVTSDEYVKERGKSHPVEPYEVRALSVLTFLKTVDPSRPVAIVPIDDEYGPATSDPCADCIFVSEETFPGAVKVNMLRRLRGLPPLKIFAVELVTVEGVRLSSTYLWERLQRKRGSARTE</sequence>
<protein>
    <recommendedName>
        <fullName evidence="7">Phosphopantetheine adenylyltransferase</fullName>
        <ecNumber evidence="7">2.7.7.3</ecNumber>
    </recommendedName>
    <alternativeName>
        <fullName evidence="7">Dephospho-CoA pyrophosphorylase</fullName>
    </alternativeName>
    <alternativeName>
        <fullName evidence="7">Pantetheine-phosphate adenylyltransferase</fullName>
        <shortName evidence="7">PPAT</shortName>
    </alternativeName>
</protein>
<keyword evidence="3 7" id="KW-0548">Nucleotidyltransferase</keyword>
<dbReference type="Proteomes" id="UP000000641">
    <property type="component" value="Chromosome"/>
</dbReference>
<dbReference type="NCBIfam" id="TIGR00125">
    <property type="entry name" value="cyt_tran_rel"/>
    <property type="match status" value="1"/>
</dbReference>
<accession>A1RX89</accession>
<keyword evidence="6 7" id="KW-0173">Coenzyme A biosynthesis</keyword>
<dbReference type="GO" id="GO:0005737">
    <property type="term" value="C:cytoplasm"/>
    <property type="evidence" value="ECO:0007669"/>
    <property type="project" value="UniProtKB-SubCell"/>
</dbReference>
<gene>
    <name evidence="7" type="primary">coaD</name>
    <name evidence="9" type="ordered locus">Tpen_0410</name>
</gene>
<dbReference type="SUPFAM" id="SSF52374">
    <property type="entry name" value="Nucleotidylyl transferase"/>
    <property type="match status" value="1"/>
</dbReference>
<dbReference type="GeneID" id="4601504"/>
<dbReference type="UniPathway" id="UPA00241"/>
<dbReference type="Pfam" id="PF01467">
    <property type="entry name" value="CTP_transf_like"/>
    <property type="match status" value="1"/>
</dbReference>
<dbReference type="PANTHER" id="PTHR10695:SF46">
    <property type="entry name" value="BIFUNCTIONAL COENZYME A SYNTHASE-RELATED"/>
    <property type="match status" value="1"/>
</dbReference>
<dbReference type="eggNOG" id="arCOG01223">
    <property type="taxonomic scope" value="Archaea"/>
</dbReference>
<keyword evidence="2 7" id="KW-0808">Transferase</keyword>
<evidence type="ECO:0000313" key="9">
    <source>
        <dbReference type="EMBL" id="ABL77819.1"/>
    </source>
</evidence>
<dbReference type="GO" id="GO:0004140">
    <property type="term" value="F:dephospho-CoA kinase activity"/>
    <property type="evidence" value="ECO:0007669"/>
    <property type="project" value="TreeGrafter"/>
</dbReference>
<dbReference type="STRING" id="368408.Tpen_0410"/>
<dbReference type="InterPro" id="IPR014729">
    <property type="entry name" value="Rossmann-like_a/b/a_fold"/>
</dbReference>
<dbReference type="RefSeq" id="WP_011752084.1">
    <property type="nucleotide sequence ID" value="NC_008698.1"/>
</dbReference>
<evidence type="ECO:0000256" key="2">
    <source>
        <dbReference type="ARBA" id="ARBA00022679"/>
    </source>
</evidence>
<organism evidence="9 10">
    <name type="scientific">Thermofilum pendens (strain DSM 2475 / Hrk 5)</name>
    <dbReference type="NCBI Taxonomy" id="368408"/>
    <lineage>
        <taxon>Archaea</taxon>
        <taxon>Thermoproteota</taxon>
        <taxon>Thermoprotei</taxon>
        <taxon>Thermofilales</taxon>
        <taxon>Thermofilaceae</taxon>
        <taxon>Thermofilum</taxon>
    </lineage>
</organism>
<keyword evidence="1 7" id="KW-0963">Cytoplasm</keyword>
<comment type="subcellular location">
    <subcellularLocation>
        <location evidence="7">Cytoplasm</location>
    </subcellularLocation>
</comment>
<dbReference type="GO" id="GO:0005524">
    <property type="term" value="F:ATP binding"/>
    <property type="evidence" value="ECO:0007669"/>
    <property type="project" value="UniProtKB-KW"/>
</dbReference>
<name>A1RX89_THEPD</name>
<feature type="domain" description="Cytidyltransferase-like" evidence="8">
    <location>
        <begin position="20"/>
        <end position="154"/>
    </location>
</feature>
<dbReference type="NCBIfam" id="NF001985">
    <property type="entry name" value="PRK00777.1"/>
    <property type="match status" value="1"/>
</dbReference>
<keyword evidence="10" id="KW-1185">Reference proteome</keyword>
<keyword evidence="5 7" id="KW-0067">ATP-binding</keyword>
<dbReference type="Gene3D" id="3.40.50.620">
    <property type="entry name" value="HUPs"/>
    <property type="match status" value="1"/>
</dbReference>
<evidence type="ECO:0000256" key="4">
    <source>
        <dbReference type="ARBA" id="ARBA00022741"/>
    </source>
</evidence>
<dbReference type="EnsemblBacteria" id="ABL77819">
    <property type="protein sequence ID" value="ABL77819"/>
    <property type="gene ID" value="Tpen_0410"/>
</dbReference>
<evidence type="ECO:0000256" key="7">
    <source>
        <dbReference type="HAMAP-Rule" id="MF_00647"/>
    </source>
</evidence>
<dbReference type="InterPro" id="IPR023540">
    <property type="entry name" value="PPAT_arch"/>
</dbReference>
<dbReference type="EC" id="2.7.7.3" evidence="7"/>
<comment type="catalytic activity">
    <reaction evidence="7">
        <text>(R)-4'-phosphopantetheine + ATP + H(+) = 3'-dephospho-CoA + diphosphate</text>
        <dbReference type="Rhea" id="RHEA:19801"/>
        <dbReference type="ChEBI" id="CHEBI:15378"/>
        <dbReference type="ChEBI" id="CHEBI:30616"/>
        <dbReference type="ChEBI" id="CHEBI:33019"/>
        <dbReference type="ChEBI" id="CHEBI:57328"/>
        <dbReference type="ChEBI" id="CHEBI:61723"/>
        <dbReference type="EC" id="2.7.7.3"/>
    </reaction>
</comment>
<dbReference type="HOGENOM" id="CLU_035272_5_0_2"/>
<reference evidence="10" key="1">
    <citation type="journal article" date="2008" name="J. Bacteriol.">
        <title>Genome sequence of Thermofilum pendens reveals an exceptional loss of biosynthetic pathways without genome reduction.</title>
        <authorList>
            <person name="Anderson I."/>
            <person name="Rodriguez J."/>
            <person name="Susanti D."/>
            <person name="Porat I."/>
            <person name="Reich C."/>
            <person name="Ulrich L.E."/>
            <person name="Elkins J.G."/>
            <person name="Mavromatis K."/>
            <person name="Lykidis A."/>
            <person name="Kim E."/>
            <person name="Thompson L.S."/>
            <person name="Nolan M."/>
            <person name="Land M."/>
            <person name="Copeland A."/>
            <person name="Lapidus A."/>
            <person name="Lucas S."/>
            <person name="Detter C."/>
            <person name="Zhulin I.B."/>
            <person name="Olsen G.J."/>
            <person name="Whitman W."/>
            <person name="Mukhopadhyay B."/>
            <person name="Bristow J."/>
            <person name="Kyrpides N."/>
        </authorList>
    </citation>
    <scope>NUCLEOTIDE SEQUENCE [LARGE SCALE GENOMIC DNA]</scope>
    <source>
        <strain evidence="10">DSM 2475 / Hrk 5</strain>
    </source>
</reference>
<dbReference type="EMBL" id="CP000505">
    <property type="protein sequence ID" value="ABL77819.1"/>
    <property type="molecule type" value="Genomic_DNA"/>
</dbReference>
<dbReference type="PANTHER" id="PTHR10695">
    <property type="entry name" value="DEPHOSPHO-COA KINASE-RELATED"/>
    <property type="match status" value="1"/>
</dbReference>
<proteinExistence type="inferred from homology"/>
<dbReference type="KEGG" id="tpe:Tpen_0410"/>
<evidence type="ECO:0000256" key="6">
    <source>
        <dbReference type="ARBA" id="ARBA00022993"/>
    </source>
</evidence>
<evidence type="ECO:0000256" key="1">
    <source>
        <dbReference type="ARBA" id="ARBA00022490"/>
    </source>
</evidence>
<comment type="similarity">
    <text evidence="7">Belongs to the eukaryotic CoaD family.</text>
</comment>
<evidence type="ECO:0000256" key="3">
    <source>
        <dbReference type="ARBA" id="ARBA00022695"/>
    </source>
</evidence>